<evidence type="ECO:0000256" key="5">
    <source>
        <dbReference type="ARBA" id="ARBA00023002"/>
    </source>
</evidence>
<evidence type="ECO:0000259" key="6">
    <source>
        <dbReference type="Pfam" id="PF00724"/>
    </source>
</evidence>
<dbReference type="PANTHER" id="PTHR43303">
    <property type="entry name" value="NADPH DEHYDROGENASE C23G7.10C-RELATED"/>
    <property type="match status" value="1"/>
</dbReference>
<dbReference type="Pfam" id="PF00724">
    <property type="entry name" value="Oxidored_FMN"/>
    <property type="match status" value="1"/>
</dbReference>
<evidence type="ECO:0000256" key="2">
    <source>
        <dbReference type="ARBA" id="ARBA00022630"/>
    </source>
</evidence>
<proteinExistence type="predicted"/>
<accession>A0A3S8Z7N9</accession>
<keyword evidence="3" id="KW-0288">FMN</keyword>
<dbReference type="Gene3D" id="3.20.20.70">
    <property type="entry name" value="Aldolase class I"/>
    <property type="match status" value="1"/>
</dbReference>
<name>A0A3S8Z7N9_9ACTO</name>
<dbReference type="SUPFAM" id="SSF51395">
    <property type="entry name" value="FMN-linked oxidoreductases"/>
    <property type="match status" value="1"/>
</dbReference>
<dbReference type="KEGG" id="fsl:EJO69_03520"/>
<keyword evidence="2" id="KW-0285">Flavoprotein</keyword>
<sequence>MSQLFSPITVGPVTVRNRAWMSPMCQYSAQPSGEEMGRPNDWHVVHYASRGWGGVGAVIVEATAVTADGRISPYDLSLHSDEQIPSFTRLADLIRSTGAVPGIQLGHAGRKASGPRPWEEQALLYPADSEIGWQPVAPSPIPFADVYTDPRELTGDEIEALIDAFAQAARRAVEAGFEIIELHGAHGYLLHEFMSPLSNTRTDRWGGENRTAFPLEVIRAVRREVPGALAIRVSATDWCEFVGDARTGWTVAETAAFVREAKALGLDFVDVSSGGNLPDVRIPAGPGYQVRFARELAGAGVPRGTVGLITEAVQAEQIVRESAEVVMLGRVLLSDPYVLQAWRTRLREKPEFAQPYHRGLVRS</sequence>
<dbReference type="EMBL" id="CP034438">
    <property type="protein sequence ID" value="AZN29478.1"/>
    <property type="molecule type" value="Genomic_DNA"/>
</dbReference>
<comment type="cofactor">
    <cofactor evidence="1">
        <name>FMN</name>
        <dbReference type="ChEBI" id="CHEBI:58210"/>
    </cofactor>
</comment>
<dbReference type="InterPro" id="IPR044152">
    <property type="entry name" value="YqjM-like"/>
</dbReference>
<keyword evidence="4" id="KW-0521">NADP</keyword>
<dbReference type="GO" id="GO:0050661">
    <property type="term" value="F:NADP binding"/>
    <property type="evidence" value="ECO:0007669"/>
    <property type="project" value="InterPro"/>
</dbReference>
<gene>
    <name evidence="7" type="ORF">EJO69_03520</name>
</gene>
<dbReference type="GO" id="GO:0010181">
    <property type="term" value="F:FMN binding"/>
    <property type="evidence" value="ECO:0007669"/>
    <property type="project" value="InterPro"/>
</dbReference>
<evidence type="ECO:0000256" key="1">
    <source>
        <dbReference type="ARBA" id="ARBA00001917"/>
    </source>
</evidence>
<evidence type="ECO:0000256" key="4">
    <source>
        <dbReference type="ARBA" id="ARBA00022857"/>
    </source>
</evidence>
<dbReference type="RefSeq" id="WP_126039298.1">
    <property type="nucleotide sequence ID" value="NZ_CP034438.1"/>
</dbReference>
<dbReference type="InterPro" id="IPR001155">
    <property type="entry name" value="OxRdtase_FMN_N"/>
</dbReference>
<keyword evidence="5" id="KW-0560">Oxidoreductase</keyword>
<reference evidence="7 8" key="1">
    <citation type="submission" date="2018-12" db="EMBL/GenBank/DDBJ databases">
        <title>Complete genome sequence of Flaviflexus salsibiostraticola KCTC 33148.</title>
        <authorList>
            <person name="Bae J.-W."/>
        </authorList>
    </citation>
    <scope>NUCLEOTIDE SEQUENCE [LARGE SCALE GENOMIC DNA]</scope>
    <source>
        <strain evidence="7 8">KCTC 33148</strain>
    </source>
</reference>
<dbReference type="CDD" id="cd02932">
    <property type="entry name" value="OYE_YqiM_FMN"/>
    <property type="match status" value="1"/>
</dbReference>
<dbReference type="InterPro" id="IPR013785">
    <property type="entry name" value="Aldolase_TIM"/>
</dbReference>
<evidence type="ECO:0000313" key="7">
    <source>
        <dbReference type="EMBL" id="AZN29478.1"/>
    </source>
</evidence>
<dbReference type="PANTHER" id="PTHR43303:SF4">
    <property type="entry name" value="NADPH DEHYDROGENASE C23G7.10C-RELATED"/>
    <property type="match status" value="1"/>
</dbReference>
<keyword evidence="8" id="KW-1185">Reference proteome</keyword>
<protein>
    <submittedName>
        <fullName evidence="7">NADH:flavin oxidoreductase/NADH oxidase</fullName>
    </submittedName>
</protein>
<organism evidence="7 8">
    <name type="scientific">Flaviflexus salsibiostraticola</name>
    <dbReference type="NCBI Taxonomy" id="1282737"/>
    <lineage>
        <taxon>Bacteria</taxon>
        <taxon>Bacillati</taxon>
        <taxon>Actinomycetota</taxon>
        <taxon>Actinomycetes</taxon>
        <taxon>Actinomycetales</taxon>
        <taxon>Actinomycetaceae</taxon>
        <taxon>Flaviflexus</taxon>
    </lineage>
</organism>
<feature type="domain" description="NADH:flavin oxidoreductase/NADH oxidase N-terminal" evidence="6">
    <location>
        <begin position="3"/>
        <end position="340"/>
    </location>
</feature>
<dbReference type="GO" id="GO:0003959">
    <property type="term" value="F:NADPH dehydrogenase activity"/>
    <property type="evidence" value="ECO:0007669"/>
    <property type="project" value="InterPro"/>
</dbReference>
<dbReference type="AlphaFoldDB" id="A0A3S8Z7N9"/>
<evidence type="ECO:0000256" key="3">
    <source>
        <dbReference type="ARBA" id="ARBA00022643"/>
    </source>
</evidence>
<dbReference type="Proteomes" id="UP000270021">
    <property type="component" value="Chromosome"/>
</dbReference>
<evidence type="ECO:0000313" key="8">
    <source>
        <dbReference type="Proteomes" id="UP000270021"/>
    </source>
</evidence>
<dbReference type="OrthoDB" id="3169239at2"/>